<dbReference type="Gene3D" id="3.30.310.50">
    <property type="entry name" value="Alpha-D-phosphohexomutase, C-terminal domain"/>
    <property type="match status" value="1"/>
</dbReference>
<dbReference type="PROSITE" id="PS00710">
    <property type="entry name" value="PGM_PMM"/>
    <property type="match status" value="1"/>
</dbReference>
<dbReference type="AlphaFoldDB" id="A0A2M7VDN6"/>
<evidence type="ECO:0000259" key="8">
    <source>
        <dbReference type="Pfam" id="PF00408"/>
    </source>
</evidence>
<evidence type="ECO:0000313" key="13">
    <source>
        <dbReference type="Proteomes" id="UP000230405"/>
    </source>
</evidence>
<dbReference type="InterPro" id="IPR005843">
    <property type="entry name" value="A-D-PHexomutase_C"/>
</dbReference>
<feature type="domain" description="Alpha-D-phosphohexomutase alpha/beta/alpha" evidence="11">
    <location>
        <begin position="259"/>
        <end position="366"/>
    </location>
</feature>
<evidence type="ECO:0000256" key="3">
    <source>
        <dbReference type="ARBA" id="ARBA00022553"/>
    </source>
</evidence>
<evidence type="ECO:0000256" key="2">
    <source>
        <dbReference type="ARBA" id="ARBA00010231"/>
    </source>
</evidence>
<evidence type="ECO:0000256" key="5">
    <source>
        <dbReference type="ARBA" id="ARBA00022842"/>
    </source>
</evidence>
<dbReference type="Gene3D" id="3.40.120.10">
    <property type="entry name" value="Alpha-D-Glucose-1,6-Bisphosphate, subunit A, domain 3"/>
    <property type="match status" value="3"/>
</dbReference>
<feature type="domain" description="Alpha-D-phosphohexomutase alpha/beta/alpha" evidence="10">
    <location>
        <begin position="155"/>
        <end position="254"/>
    </location>
</feature>
<dbReference type="InterPro" id="IPR016066">
    <property type="entry name" value="A-D-PHexomutase_CS"/>
</dbReference>
<comment type="caution">
    <text evidence="12">The sequence shown here is derived from an EMBL/GenBank/DDBJ whole genome shotgun (WGS) entry which is preliminary data.</text>
</comment>
<organism evidence="12 13">
    <name type="scientific">Candidatus Komeilibacteria bacterium CG_4_10_14_0_2_um_filter_37_10</name>
    <dbReference type="NCBI Taxonomy" id="1974470"/>
    <lineage>
        <taxon>Bacteria</taxon>
        <taxon>Candidatus Komeiliibacteriota</taxon>
    </lineage>
</organism>
<dbReference type="CDD" id="cd03089">
    <property type="entry name" value="PMM_PGM"/>
    <property type="match status" value="1"/>
</dbReference>
<evidence type="ECO:0000259" key="10">
    <source>
        <dbReference type="Pfam" id="PF02879"/>
    </source>
</evidence>
<sequence>MSDIFKSYDIRGLYPQQINRAVANLLGQAIAKFFLQAGQTKTVVIGGDMRMSTPELRDGIILGLVAQGMKVWDLGLVSTDTVYYASGRYSMPGIMITASHNPAEYNGCKIVLAGAVGVGSDSGLPMIEQYYLALQEDYNSEHSLAVEDKRQILTEYLDYLKRFINPADFQKMRLVIDAGNGLAGKIIPLLLENSPLDIIPLYFELDGSFPNHEANPLKPENTSDLIKRVKLENADLGLAFDGDSDRVFFIDEQGRLIDSSYIICLVAQYLLNKYPAQKILYNAVCSRVVPEVISGFGGQPVMERVGHTFIKNKMRQEDIIFGGEKSGHYYYRDCFYADNAFLTVLIVLSIMTQESGKTFSQLIEKFQTSSILPETNFTVDDQKKIITKLKNIYHDGEQSELDGLSVYYPEWWFNVRLSGTEPLLRLNLEAADDNLLQKKLAELSQLIME</sequence>
<dbReference type="GO" id="GO:0005975">
    <property type="term" value="P:carbohydrate metabolic process"/>
    <property type="evidence" value="ECO:0007669"/>
    <property type="project" value="InterPro"/>
</dbReference>
<dbReference type="GO" id="GO:0016868">
    <property type="term" value="F:intramolecular phosphotransferase activity"/>
    <property type="evidence" value="ECO:0007669"/>
    <property type="project" value="InterPro"/>
</dbReference>
<reference evidence="13" key="1">
    <citation type="submission" date="2017-09" db="EMBL/GenBank/DDBJ databases">
        <title>Depth-based differentiation of microbial function through sediment-hosted aquifers and enrichment of novel symbionts in the deep terrestrial subsurface.</title>
        <authorList>
            <person name="Probst A.J."/>
            <person name="Ladd B."/>
            <person name="Jarett J.K."/>
            <person name="Geller-Mcgrath D.E."/>
            <person name="Sieber C.M.K."/>
            <person name="Emerson J.B."/>
            <person name="Anantharaman K."/>
            <person name="Thomas B.C."/>
            <person name="Malmstrom R."/>
            <person name="Stieglmeier M."/>
            <person name="Klingl A."/>
            <person name="Woyke T."/>
            <person name="Ryan C.M."/>
            <person name="Banfield J.F."/>
        </authorList>
    </citation>
    <scope>NUCLEOTIDE SEQUENCE [LARGE SCALE GENOMIC DNA]</scope>
</reference>
<dbReference type="GO" id="GO:0000287">
    <property type="term" value="F:magnesium ion binding"/>
    <property type="evidence" value="ECO:0007669"/>
    <property type="project" value="InterPro"/>
</dbReference>
<dbReference type="SUPFAM" id="SSF55957">
    <property type="entry name" value="Phosphoglucomutase, C-terminal domain"/>
    <property type="match status" value="1"/>
</dbReference>
<name>A0A2M7VDN6_9BACT</name>
<accession>A0A2M7VDN6</accession>
<dbReference type="InterPro" id="IPR005845">
    <property type="entry name" value="A-D-PHexomutase_a/b/a-II"/>
</dbReference>
<dbReference type="InterPro" id="IPR005846">
    <property type="entry name" value="A-D-PHexomutase_a/b/a-III"/>
</dbReference>
<dbReference type="InterPro" id="IPR016055">
    <property type="entry name" value="A-D-PHexomutase_a/b/a-I/II/III"/>
</dbReference>
<comment type="similarity">
    <text evidence="2 7">Belongs to the phosphohexose mutase family.</text>
</comment>
<dbReference type="Pfam" id="PF00408">
    <property type="entry name" value="PGM_PMM_IV"/>
    <property type="match status" value="1"/>
</dbReference>
<keyword evidence="6" id="KW-0413">Isomerase</keyword>
<dbReference type="InterPro" id="IPR036900">
    <property type="entry name" value="A-D-PHexomutase_C_sf"/>
</dbReference>
<keyword evidence="4 7" id="KW-0479">Metal-binding</keyword>
<evidence type="ECO:0000313" key="12">
    <source>
        <dbReference type="EMBL" id="PIZ98561.1"/>
    </source>
</evidence>
<dbReference type="PANTHER" id="PTHR43771:SF1">
    <property type="entry name" value="PHOSPHOMANNOMUTASE"/>
    <property type="match status" value="1"/>
</dbReference>
<proteinExistence type="inferred from homology"/>
<evidence type="ECO:0000259" key="11">
    <source>
        <dbReference type="Pfam" id="PF02880"/>
    </source>
</evidence>
<evidence type="ECO:0000256" key="1">
    <source>
        <dbReference type="ARBA" id="ARBA00001946"/>
    </source>
</evidence>
<keyword evidence="5 7" id="KW-0460">Magnesium</keyword>
<feature type="domain" description="Alpha-D-phosphohexomutase alpha/beta/alpha" evidence="9">
    <location>
        <begin position="4"/>
        <end position="122"/>
    </location>
</feature>
<dbReference type="Pfam" id="PF02880">
    <property type="entry name" value="PGM_PMM_III"/>
    <property type="match status" value="1"/>
</dbReference>
<protein>
    <submittedName>
        <fullName evidence="12">Phosphomannomutase/phosphoglucomutase</fullName>
    </submittedName>
</protein>
<evidence type="ECO:0000259" key="9">
    <source>
        <dbReference type="Pfam" id="PF02878"/>
    </source>
</evidence>
<dbReference type="PANTHER" id="PTHR43771">
    <property type="entry name" value="PHOSPHOMANNOMUTASE"/>
    <property type="match status" value="1"/>
</dbReference>
<evidence type="ECO:0000256" key="6">
    <source>
        <dbReference type="ARBA" id="ARBA00023235"/>
    </source>
</evidence>
<gene>
    <name evidence="12" type="primary">manB</name>
    <name evidence="12" type="ORF">COX77_04150</name>
</gene>
<feature type="domain" description="Alpha-D-phosphohexomutase C-terminal" evidence="8">
    <location>
        <begin position="374"/>
        <end position="438"/>
    </location>
</feature>
<evidence type="ECO:0000256" key="4">
    <source>
        <dbReference type="ARBA" id="ARBA00022723"/>
    </source>
</evidence>
<dbReference type="EMBL" id="PFPO01000078">
    <property type="protein sequence ID" value="PIZ98561.1"/>
    <property type="molecule type" value="Genomic_DNA"/>
</dbReference>
<evidence type="ECO:0000256" key="7">
    <source>
        <dbReference type="RuleBase" id="RU004326"/>
    </source>
</evidence>
<keyword evidence="3" id="KW-0597">Phosphoprotein</keyword>
<dbReference type="InterPro" id="IPR005844">
    <property type="entry name" value="A-D-PHexomutase_a/b/a-I"/>
</dbReference>
<dbReference type="Pfam" id="PF02878">
    <property type="entry name" value="PGM_PMM_I"/>
    <property type="match status" value="1"/>
</dbReference>
<dbReference type="InterPro" id="IPR005841">
    <property type="entry name" value="Alpha-D-phosphohexomutase_SF"/>
</dbReference>
<dbReference type="PRINTS" id="PR00509">
    <property type="entry name" value="PGMPMM"/>
</dbReference>
<dbReference type="Proteomes" id="UP000230405">
    <property type="component" value="Unassembled WGS sequence"/>
</dbReference>
<comment type="cofactor">
    <cofactor evidence="1">
        <name>Mg(2+)</name>
        <dbReference type="ChEBI" id="CHEBI:18420"/>
    </cofactor>
</comment>
<dbReference type="SUPFAM" id="SSF53738">
    <property type="entry name" value="Phosphoglucomutase, first 3 domains"/>
    <property type="match status" value="3"/>
</dbReference>
<dbReference type="Pfam" id="PF02879">
    <property type="entry name" value="PGM_PMM_II"/>
    <property type="match status" value="1"/>
</dbReference>